<dbReference type="AlphaFoldDB" id="A0A7Y6A053"/>
<dbReference type="GO" id="GO:0019301">
    <property type="term" value="P:rhamnose catabolic process"/>
    <property type="evidence" value="ECO:0007669"/>
    <property type="project" value="TreeGrafter"/>
</dbReference>
<dbReference type="EMBL" id="JABMCI010000040">
    <property type="protein sequence ID" value="NUU15994.1"/>
    <property type="molecule type" value="Genomic_DNA"/>
</dbReference>
<accession>A0A7Y6A053</accession>
<organism evidence="6 7">
    <name type="scientific">Cellulomonas humilata</name>
    <dbReference type="NCBI Taxonomy" id="144055"/>
    <lineage>
        <taxon>Bacteria</taxon>
        <taxon>Bacillati</taxon>
        <taxon>Actinomycetota</taxon>
        <taxon>Actinomycetes</taxon>
        <taxon>Micrococcales</taxon>
        <taxon>Cellulomonadaceae</taxon>
        <taxon>Cellulomonas</taxon>
    </lineage>
</organism>
<keyword evidence="3 6" id="KW-0413">Isomerase</keyword>
<evidence type="ECO:0000256" key="1">
    <source>
        <dbReference type="ARBA" id="ARBA00022723"/>
    </source>
</evidence>
<keyword evidence="1" id="KW-0479">Metal-binding</keyword>
<feature type="domain" description="Xylose isomerase-like TIM barrel" evidence="5">
    <location>
        <begin position="51"/>
        <end position="265"/>
    </location>
</feature>
<name>A0A7Y6A053_9CELL</name>
<dbReference type="RefSeq" id="WP_175345899.1">
    <property type="nucleotide sequence ID" value="NZ_JABMCI010000040.1"/>
</dbReference>
<comment type="caution">
    <text evidence="6">The sequence shown here is derived from an EMBL/GenBank/DDBJ whole genome shotgun (WGS) entry which is preliminary data.</text>
</comment>
<dbReference type="EC" id="5.3.1.14" evidence="6"/>
<reference evidence="6 7" key="1">
    <citation type="submission" date="2020-05" db="EMBL/GenBank/DDBJ databases">
        <title>Genome Sequencing of Type Strains.</title>
        <authorList>
            <person name="Lemaire J.F."/>
            <person name="Inderbitzin P."/>
            <person name="Gregorio O.A."/>
            <person name="Collins S.B."/>
            <person name="Wespe N."/>
            <person name="Knight-Connoni V."/>
        </authorList>
    </citation>
    <scope>NUCLEOTIDE SEQUENCE [LARGE SCALE GENOMIC DNA]</scope>
    <source>
        <strain evidence="6 7">ATCC 25174</strain>
    </source>
</reference>
<sequence length="384" mass="41922">MTIFDQLAQQTIELPSWAFGNSGTRFKVFAQQGVPRDPYEKIADAAQVHRYTGVAPRVSLHIPWDLVDDYDALAAHAAGLGVSIGAINSNLFQDDDYMLGSLTHPSADVRKKAIAHHLQCVDVMRATGSTDLKIWLPDGLNYPGQDSLRARQDRLADSLAEIYAALDPNHRLILEYKFFEPAFYSMDIPDWGTSLLHCLALGDRAFVVLDTGHHAPGTNIEFIVAQLLRAGRLGAFDFNSRFYADDDLMVGSADPFQLFRIMHEIVQSGALAPDSGVNFMLDQCHNIEPKIPGQIRSVMNVQEATAKALLVDADALLEAQTAGDVLGANGLVMDAYNTDVRPLLAELRESQGLDPDPIRAYKASGYAETIVAERVGGTQAGWGA</sequence>
<evidence type="ECO:0000259" key="5">
    <source>
        <dbReference type="Pfam" id="PF01261"/>
    </source>
</evidence>
<dbReference type="PANTHER" id="PTHR30268">
    <property type="entry name" value="L-RHAMNOSE ISOMERASE"/>
    <property type="match status" value="1"/>
</dbReference>
<evidence type="ECO:0000256" key="4">
    <source>
        <dbReference type="ARBA" id="ARBA00023277"/>
    </source>
</evidence>
<dbReference type="InterPro" id="IPR050337">
    <property type="entry name" value="L-rhamnose_isomerase"/>
</dbReference>
<dbReference type="GO" id="GO:0008740">
    <property type="term" value="F:L-rhamnose isomerase activity"/>
    <property type="evidence" value="ECO:0007669"/>
    <property type="project" value="UniProtKB-EC"/>
</dbReference>
<proteinExistence type="predicted"/>
<evidence type="ECO:0000313" key="6">
    <source>
        <dbReference type="EMBL" id="NUU15994.1"/>
    </source>
</evidence>
<dbReference type="SUPFAM" id="SSF51658">
    <property type="entry name" value="Xylose isomerase-like"/>
    <property type="match status" value="1"/>
</dbReference>
<dbReference type="InterPro" id="IPR036237">
    <property type="entry name" value="Xyl_isomerase-like_sf"/>
</dbReference>
<dbReference type="InterPro" id="IPR013022">
    <property type="entry name" value="Xyl_isomerase-like_TIM-brl"/>
</dbReference>
<dbReference type="PANTHER" id="PTHR30268:SF0">
    <property type="entry name" value="L-RHAMNOSE ISOMERASE"/>
    <property type="match status" value="1"/>
</dbReference>
<gene>
    <name evidence="6" type="primary">rhaI</name>
    <name evidence="6" type="ORF">HP550_01855</name>
</gene>
<dbReference type="Proteomes" id="UP000565724">
    <property type="component" value="Unassembled WGS sequence"/>
</dbReference>
<dbReference type="GO" id="GO:0046872">
    <property type="term" value="F:metal ion binding"/>
    <property type="evidence" value="ECO:0007669"/>
    <property type="project" value="UniProtKB-KW"/>
</dbReference>
<evidence type="ECO:0000256" key="3">
    <source>
        <dbReference type="ARBA" id="ARBA00023235"/>
    </source>
</evidence>
<evidence type="ECO:0000256" key="2">
    <source>
        <dbReference type="ARBA" id="ARBA00023211"/>
    </source>
</evidence>
<keyword evidence="2" id="KW-0464">Manganese</keyword>
<dbReference type="Gene3D" id="3.20.20.150">
    <property type="entry name" value="Divalent-metal-dependent TIM barrel enzymes"/>
    <property type="match status" value="1"/>
</dbReference>
<keyword evidence="7" id="KW-1185">Reference proteome</keyword>
<protein>
    <submittedName>
        <fullName evidence="6">L-rhamnose isomerase</fullName>
        <ecNumber evidence="6">5.3.1.14</ecNumber>
    </submittedName>
</protein>
<keyword evidence="4" id="KW-0119">Carbohydrate metabolism</keyword>
<evidence type="ECO:0000313" key="7">
    <source>
        <dbReference type="Proteomes" id="UP000565724"/>
    </source>
</evidence>
<dbReference type="InterPro" id="IPR013457">
    <property type="entry name" value="Rhamnose_iso-rel"/>
</dbReference>
<dbReference type="Pfam" id="PF01261">
    <property type="entry name" value="AP_endonuc_2"/>
    <property type="match status" value="1"/>
</dbReference>
<dbReference type="NCBIfam" id="TIGR02635">
    <property type="entry name" value="RhaI_grampos"/>
    <property type="match status" value="1"/>
</dbReference>
<dbReference type="GO" id="GO:0019324">
    <property type="term" value="P:L-lyxose metabolic process"/>
    <property type="evidence" value="ECO:0007669"/>
    <property type="project" value="TreeGrafter"/>
</dbReference>